<dbReference type="PANTHER" id="PTHR45953:SF1">
    <property type="entry name" value="IDURONATE 2-SULFATASE"/>
    <property type="match status" value="1"/>
</dbReference>
<dbReference type="Gene3D" id="3.40.720.10">
    <property type="entry name" value="Alkaline Phosphatase, subunit A"/>
    <property type="match status" value="1"/>
</dbReference>
<dbReference type="AlphaFoldDB" id="A0A382QMK0"/>
<dbReference type="PANTHER" id="PTHR45953">
    <property type="entry name" value="IDURONATE 2-SULFATASE"/>
    <property type="match status" value="1"/>
</dbReference>
<feature type="domain" description="Sulfatase N-terminal" evidence="4">
    <location>
        <begin position="3"/>
        <end position="271"/>
    </location>
</feature>
<name>A0A382QMK0_9ZZZZ</name>
<dbReference type="InterPro" id="IPR000917">
    <property type="entry name" value="Sulfatase_N"/>
</dbReference>
<accession>A0A382QMK0</accession>
<dbReference type="PROSITE" id="PS00149">
    <property type="entry name" value="SULFATASE_2"/>
    <property type="match status" value="1"/>
</dbReference>
<evidence type="ECO:0000256" key="3">
    <source>
        <dbReference type="ARBA" id="ARBA00022801"/>
    </source>
</evidence>
<evidence type="ECO:0000256" key="2">
    <source>
        <dbReference type="ARBA" id="ARBA00022723"/>
    </source>
</evidence>
<comment type="similarity">
    <text evidence="1">Belongs to the sulfatase family.</text>
</comment>
<dbReference type="EMBL" id="UINC01115281">
    <property type="protein sequence ID" value="SVC86187.1"/>
    <property type="molecule type" value="Genomic_DNA"/>
</dbReference>
<protein>
    <recommendedName>
        <fullName evidence="4">Sulfatase N-terminal domain-containing protein</fullName>
    </recommendedName>
</protein>
<reference evidence="5" key="1">
    <citation type="submission" date="2018-05" db="EMBL/GenBank/DDBJ databases">
        <authorList>
            <person name="Lanie J.A."/>
            <person name="Ng W.-L."/>
            <person name="Kazmierczak K.M."/>
            <person name="Andrzejewski T.M."/>
            <person name="Davidsen T.M."/>
            <person name="Wayne K.J."/>
            <person name="Tettelin H."/>
            <person name="Glass J.I."/>
            <person name="Rusch D."/>
            <person name="Podicherti R."/>
            <person name="Tsui H.-C.T."/>
            <person name="Winkler M.E."/>
        </authorList>
    </citation>
    <scope>NUCLEOTIDE SEQUENCE</scope>
</reference>
<evidence type="ECO:0000259" key="4">
    <source>
        <dbReference type="Pfam" id="PF00884"/>
    </source>
</evidence>
<dbReference type="GO" id="GO:0046872">
    <property type="term" value="F:metal ion binding"/>
    <property type="evidence" value="ECO:0007669"/>
    <property type="project" value="UniProtKB-KW"/>
</dbReference>
<dbReference type="GO" id="GO:0005737">
    <property type="term" value="C:cytoplasm"/>
    <property type="evidence" value="ECO:0007669"/>
    <property type="project" value="TreeGrafter"/>
</dbReference>
<dbReference type="InterPro" id="IPR017850">
    <property type="entry name" value="Alkaline_phosphatase_core_sf"/>
</dbReference>
<proteinExistence type="inferred from homology"/>
<gene>
    <name evidence="5" type="ORF">METZ01_LOCUS339041</name>
</gene>
<dbReference type="SUPFAM" id="SSF53649">
    <property type="entry name" value="Alkaline phosphatase-like"/>
    <property type="match status" value="1"/>
</dbReference>
<evidence type="ECO:0000313" key="5">
    <source>
        <dbReference type="EMBL" id="SVC86187.1"/>
    </source>
</evidence>
<evidence type="ECO:0000256" key="1">
    <source>
        <dbReference type="ARBA" id="ARBA00008779"/>
    </source>
</evidence>
<dbReference type="InterPro" id="IPR024607">
    <property type="entry name" value="Sulfatase_CS"/>
</dbReference>
<sequence>MKPNILFIQADQLTANFLGAYGNSIAKTPHIDALAERSTVFDSAYCNFPLCAPSRFSMMSGQLASKIGAYDNGAEFPSSIPTFAHYLRTAGYQTSLVGKMHFVGADQMHGFEERLTTDIYPADFNWTGDWTEITPKFANDARSFKQAGVCARNVQMDYDEEVCHRASRKLYDLARSDDDRPFFILTSFTHPHDPYQCSHEYWERYHHDEIDMPVVSRIPDAELDPYSQRLMAVSGLDKYVVDEVETRRARHAYYGSVSYLDDLVGNLLSVLNET</sequence>
<dbReference type="Pfam" id="PF00884">
    <property type="entry name" value="Sulfatase"/>
    <property type="match status" value="1"/>
</dbReference>
<dbReference type="GO" id="GO:0008484">
    <property type="term" value="F:sulfuric ester hydrolase activity"/>
    <property type="evidence" value="ECO:0007669"/>
    <property type="project" value="TreeGrafter"/>
</dbReference>
<feature type="non-terminal residue" evidence="5">
    <location>
        <position position="274"/>
    </location>
</feature>
<keyword evidence="2" id="KW-0479">Metal-binding</keyword>
<keyword evidence="3" id="KW-0378">Hydrolase</keyword>
<organism evidence="5">
    <name type="scientific">marine metagenome</name>
    <dbReference type="NCBI Taxonomy" id="408172"/>
    <lineage>
        <taxon>unclassified sequences</taxon>
        <taxon>metagenomes</taxon>
        <taxon>ecological metagenomes</taxon>
    </lineage>
</organism>